<proteinExistence type="predicted"/>
<reference evidence="3" key="1">
    <citation type="submission" date="2019-08" db="EMBL/GenBank/DDBJ databases">
        <authorList>
            <person name="Kucharzyk K."/>
            <person name="Murdoch R.W."/>
            <person name="Higgins S."/>
            <person name="Loffler F."/>
        </authorList>
    </citation>
    <scope>NUCLEOTIDE SEQUENCE</scope>
</reference>
<name>A0A645GAU5_9ZZZZ</name>
<organism evidence="3">
    <name type="scientific">bioreactor metagenome</name>
    <dbReference type="NCBI Taxonomy" id="1076179"/>
    <lineage>
        <taxon>unclassified sequences</taxon>
        <taxon>metagenomes</taxon>
        <taxon>ecological metagenomes</taxon>
    </lineage>
</organism>
<dbReference type="InterPro" id="IPR017853">
    <property type="entry name" value="GH"/>
</dbReference>
<dbReference type="Pfam" id="PF06964">
    <property type="entry name" value="Alpha-L-AF_C"/>
    <property type="match status" value="1"/>
</dbReference>
<dbReference type="InterPro" id="IPR051563">
    <property type="entry name" value="Glycosyl_Hydrolase_51"/>
</dbReference>
<dbReference type="GO" id="GO:0046373">
    <property type="term" value="P:L-arabinose metabolic process"/>
    <property type="evidence" value="ECO:0007669"/>
    <property type="project" value="InterPro"/>
</dbReference>
<dbReference type="InterPro" id="IPR013780">
    <property type="entry name" value="Glyco_hydro_b"/>
</dbReference>
<gene>
    <name evidence="3" type="ORF">SDC9_170634</name>
</gene>
<keyword evidence="1" id="KW-0325">Glycoprotein</keyword>
<comment type="caution">
    <text evidence="3">The sequence shown here is derived from an EMBL/GenBank/DDBJ whole genome shotgun (WGS) entry which is preliminary data.</text>
</comment>
<dbReference type="EMBL" id="VSSQ01071701">
    <property type="protein sequence ID" value="MPN23246.1"/>
    <property type="molecule type" value="Genomic_DNA"/>
</dbReference>
<accession>A0A645GAU5</accession>
<feature type="domain" description="Alpha-L-arabinofuranosidase C-terminal" evidence="2">
    <location>
        <begin position="1"/>
        <end position="163"/>
    </location>
</feature>
<dbReference type="Gene3D" id="3.20.20.80">
    <property type="entry name" value="Glycosidases"/>
    <property type="match status" value="1"/>
</dbReference>
<evidence type="ECO:0000259" key="2">
    <source>
        <dbReference type="SMART" id="SM00813"/>
    </source>
</evidence>
<dbReference type="Gene3D" id="2.60.40.1180">
    <property type="entry name" value="Golgi alpha-mannosidase II"/>
    <property type="match status" value="1"/>
</dbReference>
<dbReference type="PANTHER" id="PTHR31776">
    <property type="entry name" value="ALPHA-L-ARABINOFURANOSIDASE 1"/>
    <property type="match status" value="1"/>
</dbReference>
<dbReference type="SUPFAM" id="SSF51011">
    <property type="entry name" value="Glycosyl hydrolase domain"/>
    <property type="match status" value="1"/>
</dbReference>
<dbReference type="SMART" id="SM00813">
    <property type="entry name" value="Alpha-L-AF_C"/>
    <property type="match status" value="1"/>
</dbReference>
<evidence type="ECO:0000313" key="3">
    <source>
        <dbReference type="EMBL" id="MPN23246.1"/>
    </source>
</evidence>
<dbReference type="InterPro" id="IPR010720">
    <property type="entry name" value="Alpha-L-AF_C"/>
</dbReference>
<protein>
    <recommendedName>
        <fullName evidence="2">Alpha-L-arabinofuranosidase C-terminal domain-containing protein</fullName>
    </recommendedName>
</protein>
<sequence length="171" mass="19465">MTGLERNADIVHMATYAPLLAHVDAWQWRPDLIWFDNLRCVRTPNYYVQKLYAHYRGTNVLPFTLNKKPLTGQEGLYASAVIDTDKQEIIIKLSNVSNEDKDIRINIEGLQRKMKIGSEAQVVLLKGEVDRENRLDNPDVAVPVKSVVRMNGTVLEATAESQSFNVYVISY</sequence>
<evidence type="ECO:0000256" key="1">
    <source>
        <dbReference type="ARBA" id="ARBA00023180"/>
    </source>
</evidence>
<dbReference type="GO" id="GO:0046556">
    <property type="term" value="F:alpha-L-arabinofuranosidase activity"/>
    <property type="evidence" value="ECO:0007669"/>
    <property type="project" value="UniProtKB-EC"/>
</dbReference>
<dbReference type="AlphaFoldDB" id="A0A645GAU5"/>
<dbReference type="PANTHER" id="PTHR31776:SF0">
    <property type="entry name" value="ALPHA-L-ARABINOFURANOSIDASE 1"/>
    <property type="match status" value="1"/>
</dbReference>
<dbReference type="SUPFAM" id="SSF51445">
    <property type="entry name" value="(Trans)glycosidases"/>
    <property type="match status" value="1"/>
</dbReference>